<gene>
    <name evidence="2" type="ORF">HS961_11890</name>
</gene>
<keyword evidence="3" id="KW-1185">Reference proteome</keyword>
<dbReference type="Pfam" id="PF13673">
    <property type="entry name" value="Acetyltransf_10"/>
    <property type="match status" value="1"/>
</dbReference>
<organism evidence="2 3">
    <name type="scientific">Comamonas piscis</name>
    <dbReference type="NCBI Taxonomy" id="1562974"/>
    <lineage>
        <taxon>Bacteria</taxon>
        <taxon>Pseudomonadati</taxon>
        <taxon>Pseudomonadota</taxon>
        <taxon>Betaproteobacteria</taxon>
        <taxon>Burkholderiales</taxon>
        <taxon>Comamonadaceae</taxon>
        <taxon>Comamonas</taxon>
    </lineage>
</organism>
<dbReference type="Proteomes" id="UP000515240">
    <property type="component" value="Chromosome"/>
</dbReference>
<dbReference type="CDD" id="cd04301">
    <property type="entry name" value="NAT_SF"/>
    <property type="match status" value="1"/>
</dbReference>
<keyword evidence="2" id="KW-0808">Transferase</keyword>
<proteinExistence type="predicted"/>
<dbReference type="InterPro" id="IPR052564">
    <property type="entry name" value="N-acetyltrans/Recomb-assoc"/>
</dbReference>
<dbReference type="AlphaFoldDB" id="A0A7G5EHJ6"/>
<dbReference type="PANTHER" id="PTHR43451:SF1">
    <property type="entry name" value="ACETYLTRANSFERASE"/>
    <property type="match status" value="1"/>
</dbReference>
<accession>A0A7G5EHJ6</accession>
<protein>
    <submittedName>
        <fullName evidence="2">GNAT family N-acetyltransferase</fullName>
    </submittedName>
</protein>
<dbReference type="InterPro" id="IPR000182">
    <property type="entry name" value="GNAT_dom"/>
</dbReference>
<evidence type="ECO:0000259" key="1">
    <source>
        <dbReference type="PROSITE" id="PS51186"/>
    </source>
</evidence>
<dbReference type="PROSITE" id="PS51186">
    <property type="entry name" value="GNAT"/>
    <property type="match status" value="1"/>
</dbReference>
<dbReference type="GO" id="GO:0016747">
    <property type="term" value="F:acyltransferase activity, transferring groups other than amino-acyl groups"/>
    <property type="evidence" value="ECO:0007669"/>
    <property type="project" value="InterPro"/>
</dbReference>
<dbReference type="PANTHER" id="PTHR43451">
    <property type="entry name" value="ACETYLTRANSFERASE (GNAT) FAMILY PROTEIN"/>
    <property type="match status" value="1"/>
</dbReference>
<evidence type="ECO:0000313" key="3">
    <source>
        <dbReference type="Proteomes" id="UP000515240"/>
    </source>
</evidence>
<evidence type="ECO:0000313" key="2">
    <source>
        <dbReference type="EMBL" id="QMV73471.1"/>
    </source>
</evidence>
<dbReference type="InterPro" id="IPR016181">
    <property type="entry name" value="Acyl_CoA_acyltransferase"/>
</dbReference>
<dbReference type="EMBL" id="CP058554">
    <property type="protein sequence ID" value="QMV73471.1"/>
    <property type="molecule type" value="Genomic_DNA"/>
</dbReference>
<dbReference type="SUPFAM" id="SSF55729">
    <property type="entry name" value="Acyl-CoA N-acyltransferases (Nat)"/>
    <property type="match status" value="1"/>
</dbReference>
<name>A0A7G5EHJ6_9BURK</name>
<dbReference type="Gene3D" id="3.40.630.30">
    <property type="match status" value="1"/>
</dbReference>
<sequence>MNFAIRQATASDAEAASHLVTGLAHYFLADPAAAESRSFVAGLTASAYAERIGSSQFKHYVAEDAEGLCGVVAFRDGSHVYHLFVRADAQGRGIARALWQHARLRSKHSTFTVNASLYAVPVYERLGFVAKAGPQQLHGVVFVPMVYSHD</sequence>
<dbReference type="KEGG" id="cpis:HS961_11890"/>
<reference evidence="2 3" key="1">
    <citation type="journal article" date="2020" name="G3 (Bethesda)">
        <title>CeMbio - The Caenorhabditis elegans Microbiome Resource.</title>
        <authorList>
            <person name="Dirksen P."/>
            <person name="Assie A."/>
            <person name="Zimmermann J."/>
            <person name="Zhang F."/>
            <person name="Tietje A.M."/>
            <person name="Marsh S.A."/>
            <person name="Felix M.A."/>
            <person name="Shapira M."/>
            <person name="Kaleta C."/>
            <person name="Schulenburg H."/>
            <person name="Samuel B."/>
        </authorList>
    </citation>
    <scope>NUCLEOTIDE SEQUENCE [LARGE SCALE GENOMIC DNA]</scope>
    <source>
        <strain evidence="2 3">BIGb0172</strain>
    </source>
</reference>
<feature type="domain" description="N-acetyltransferase" evidence="1">
    <location>
        <begin position="3"/>
        <end position="150"/>
    </location>
</feature>
<dbReference type="RefSeq" id="WP_182322202.1">
    <property type="nucleotide sequence ID" value="NZ_CP058554.1"/>
</dbReference>